<reference evidence="4" key="2">
    <citation type="journal article" date="2021" name="PeerJ">
        <title>Extensive microbial diversity within the chicken gut microbiome revealed by metagenomics and culture.</title>
        <authorList>
            <person name="Gilroy R."/>
            <person name="Ravi A."/>
            <person name="Getino M."/>
            <person name="Pursley I."/>
            <person name="Horton D.L."/>
            <person name="Alikhan N.F."/>
            <person name="Baker D."/>
            <person name="Gharbi K."/>
            <person name="Hall N."/>
            <person name="Watson M."/>
            <person name="Adriaenssens E.M."/>
            <person name="Foster-Nyarko E."/>
            <person name="Jarju S."/>
            <person name="Secka A."/>
            <person name="Antonio M."/>
            <person name="Oren A."/>
            <person name="Chaudhuri R.R."/>
            <person name="La Ragione R."/>
            <person name="Hildebrand F."/>
            <person name="Pallen M.J."/>
        </authorList>
    </citation>
    <scope>NUCLEOTIDE SEQUENCE</scope>
    <source>
        <strain evidence="4">ChiSjej5B23-6657</strain>
    </source>
</reference>
<dbReference type="SUPFAM" id="SSF63817">
    <property type="entry name" value="Sortase"/>
    <property type="match status" value="1"/>
</dbReference>
<sequence length="244" mass="28194">MKKKRIIFYICVVTAVVCAAILVIMGIQRMRQGQLTEQAQEQAVVSEETGIEEVDFSALRKLNEDIYAWIYIPGTEVNYPILQSSEDEAEDYYLDHNLDGSSGKPACIYTQKRNSRDFTDPNTVIYGHNMRDGSMFRALHDYQDAEFFASHPMIYIQTPEKKLAYQVFAAYRYDNRLILEAYDDFADPEVFADYLEEILNQDTSICNINRDVSVTVEDRMITLETCIGNDDYRYIVQAVLTEED</sequence>
<evidence type="ECO:0000256" key="2">
    <source>
        <dbReference type="PIRSR" id="PIRSR605754-1"/>
    </source>
</evidence>
<dbReference type="Gene3D" id="2.40.260.10">
    <property type="entry name" value="Sortase"/>
    <property type="match status" value="1"/>
</dbReference>
<organism evidence="4 5">
    <name type="scientific">Candidatus Pullilachnospira gallistercoris</name>
    <dbReference type="NCBI Taxonomy" id="2840911"/>
    <lineage>
        <taxon>Bacteria</taxon>
        <taxon>Bacillati</taxon>
        <taxon>Bacillota</taxon>
        <taxon>Clostridia</taxon>
        <taxon>Lachnospirales</taxon>
        <taxon>Lachnospiraceae</taxon>
        <taxon>Lachnospiraceae incertae sedis</taxon>
        <taxon>Candidatus Pullilachnospira</taxon>
    </lineage>
</organism>
<feature type="active site" description="Proton donor/acceptor" evidence="2">
    <location>
        <position position="128"/>
    </location>
</feature>
<dbReference type="EC" id="3.4.22.71" evidence="4"/>
<keyword evidence="3" id="KW-0812">Transmembrane</keyword>
<reference evidence="4" key="1">
    <citation type="submission" date="2020-10" db="EMBL/GenBank/DDBJ databases">
        <authorList>
            <person name="Gilroy R."/>
        </authorList>
    </citation>
    <scope>NUCLEOTIDE SEQUENCE</scope>
    <source>
        <strain evidence="4">ChiSjej5B23-6657</strain>
    </source>
</reference>
<keyword evidence="3" id="KW-0472">Membrane</keyword>
<dbReference type="NCBIfam" id="TIGR03064">
    <property type="entry name" value="sortase_srtB"/>
    <property type="match status" value="1"/>
</dbReference>
<dbReference type="InterPro" id="IPR005754">
    <property type="entry name" value="Sortase"/>
</dbReference>
<evidence type="ECO:0000256" key="3">
    <source>
        <dbReference type="SAM" id="Phobius"/>
    </source>
</evidence>
<dbReference type="InterPro" id="IPR023365">
    <property type="entry name" value="Sortase_dom-sf"/>
</dbReference>
<gene>
    <name evidence="4" type="primary">srtB</name>
    <name evidence="4" type="ORF">IAA55_05390</name>
</gene>
<dbReference type="GO" id="GO:0016787">
    <property type="term" value="F:hydrolase activity"/>
    <property type="evidence" value="ECO:0007669"/>
    <property type="project" value="UniProtKB-KW"/>
</dbReference>
<dbReference type="EMBL" id="DVHM01000086">
    <property type="protein sequence ID" value="HIR70695.1"/>
    <property type="molecule type" value="Genomic_DNA"/>
</dbReference>
<dbReference type="AlphaFoldDB" id="A0A9D1E9A5"/>
<evidence type="ECO:0000313" key="4">
    <source>
        <dbReference type="EMBL" id="HIR70695.1"/>
    </source>
</evidence>
<proteinExistence type="predicted"/>
<name>A0A9D1E9A5_9FIRM</name>
<feature type="active site" description="Acyl-thioester intermediate" evidence="2">
    <location>
        <position position="226"/>
    </location>
</feature>
<dbReference type="CDD" id="cd05826">
    <property type="entry name" value="Sortase_B"/>
    <property type="match status" value="1"/>
</dbReference>
<accession>A0A9D1E9A5</accession>
<evidence type="ECO:0000256" key="1">
    <source>
        <dbReference type="ARBA" id="ARBA00022801"/>
    </source>
</evidence>
<dbReference type="InterPro" id="IPR009835">
    <property type="entry name" value="SrtB"/>
</dbReference>
<comment type="caution">
    <text evidence="4">The sequence shown here is derived from an EMBL/GenBank/DDBJ whole genome shotgun (WGS) entry which is preliminary data.</text>
</comment>
<dbReference type="Proteomes" id="UP000823912">
    <property type="component" value="Unassembled WGS sequence"/>
</dbReference>
<evidence type="ECO:0000313" key="5">
    <source>
        <dbReference type="Proteomes" id="UP000823912"/>
    </source>
</evidence>
<protein>
    <submittedName>
        <fullName evidence="4">Class B sortase</fullName>
        <ecNumber evidence="4">3.4.22.71</ecNumber>
    </submittedName>
</protein>
<keyword evidence="3" id="KW-1133">Transmembrane helix</keyword>
<feature type="transmembrane region" description="Helical" evidence="3">
    <location>
        <begin position="6"/>
        <end position="27"/>
    </location>
</feature>
<keyword evidence="1 4" id="KW-0378">Hydrolase</keyword>
<dbReference type="Pfam" id="PF04203">
    <property type="entry name" value="Sortase"/>
    <property type="match status" value="1"/>
</dbReference>